<evidence type="ECO:0000256" key="2">
    <source>
        <dbReference type="PROSITE-ProRule" id="PRU00335"/>
    </source>
</evidence>
<feature type="domain" description="HTH tetR-type" evidence="4">
    <location>
        <begin position="19"/>
        <end position="78"/>
    </location>
</feature>
<feature type="DNA-binding region" description="H-T-H motif" evidence="2">
    <location>
        <begin position="41"/>
        <end position="60"/>
    </location>
</feature>
<protein>
    <submittedName>
        <fullName evidence="5">TetR/AcrR family transcriptional regulator</fullName>
    </submittedName>
</protein>
<dbReference type="OrthoDB" id="7465645at2"/>
<dbReference type="Pfam" id="PF00440">
    <property type="entry name" value="TetR_N"/>
    <property type="match status" value="1"/>
</dbReference>
<name>A0A317FCB4_9PROT</name>
<dbReference type="GO" id="GO:0003700">
    <property type="term" value="F:DNA-binding transcription factor activity"/>
    <property type="evidence" value="ECO:0007669"/>
    <property type="project" value="TreeGrafter"/>
</dbReference>
<comment type="caution">
    <text evidence="5">The sequence shown here is derived from an EMBL/GenBank/DDBJ whole genome shotgun (WGS) entry which is preliminary data.</text>
</comment>
<dbReference type="InterPro" id="IPR050109">
    <property type="entry name" value="HTH-type_TetR-like_transc_reg"/>
</dbReference>
<dbReference type="PROSITE" id="PS50977">
    <property type="entry name" value="HTH_TETR_2"/>
    <property type="match status" value="1"/>
</dbReference>
<sequence length="243" mass="27689">MREDTVDGSVRPARRLDPEARREQIVAAAVCYFAEVGLGGTTRDLARRAGITQALLYRYFASKDELVEAVYQRIFLGRLKPHWANELRDRSVPIESRMLRFYRDYATIFTYEWIRIFMWAGLAGQKLNQRYMGRVTTQLLGPLREEIAADGRYRAPAMEELWALHGGVVYLGIRRHIYRLPTPEDDGPVVEANVARFLAGLLSKKTPPDPIRRDMRPAERAEAPNGARRKCGAAKRAEARAGD</sequence>
<dbReference type="PROSITE" id="PS01081">
    <property type="entry name" value="HTH_TETR_1"/>
    <property type="match status" value="1"/>
</dbReference>
<evidence type="ECO:0000313" key="6">
    <source>
        <dbReference type="Proteomes" id="UP000245765"/>
    </source>
</evidence>
<organism evidence="5 6">
    <name type="scientific">Falsiroseomonas bella</name>
    <dbReference type="NCBI Taxonomy" id="2184016"/>
    <lineage>
        <taxon>Bacteria</taxon>
        <taxon>Pseudomonadati</taxon>
        <taxon>Pseudomonadota</taxon>
        <taxon>Alphaproteobacteria</taxon>
        <taxon>Acetobacterales</taxon>
        <taxon>Roseomonadaceae</taxon>
        <taxon>Falsiroseomonas</taxon>
    </lineage>
</organism>
<evidence type="ECO:0000256" key="3">
    <source>
        <dbReference type="SAM" id="MobiDB-lite"/>
    </source>
</evidence>
<dbReference type="AlphaFoldDB" id="A0A317FCB4"/>
<dbReference type="RefSeq" id="WP_109871556.1">
    <property type="nucleotide sequence ID" value="NZ_QGNA01000003.1"/>
</dbReference>
<evidence type="ECO:0000256" key="1">
    <source>
        <dbReference type="ARBA" id="ARBA00023125"/>
    </source>
</evidence>
<dbReference type="InterPro" id="IPR001647">
    <property type="entry name" value="HTH_TetR"/>
</dbReference>
<dbReference type="PRINTS" id="PR00455">
    <property type="entry name" value="HTHTETR"/>
</dbReference>
<evidence type="ECO:0000259" key="4">
    <source>
        <dbReference type="PROSITE" id="PS50977"/>
    </source>
</evidence>
<dbReference type="PANTHER" id="PTHR30055:SF181">
    <property type="entry name" value="BLR6905 PROTEIN"/>
    <property type="match status" value="1"/>
</dbReference>
<dbReference type="PANTHER" id="PTHR30055">
    <property type="entry name" value="HTH-TYPE TRANSCRIPTIONAL REGULATOR RUTR"/>
    <property type="match status" value="1"/>
</dbReference>
<dbReference type="EMBL" id="QGNA01000003">
    <property type="protein sequence ID" value="PWS36764.1"/>
    <property type="molecule type" value="Genomic_DNA"/>
</dbReference>
<dbReference type="InterPro" id="IPR009057">
    <property type="entry name" value="Homeodomain-like_sf"/>
</dbReference>
<evidence type="ECO:0000313" key="5">
    <source>
        <dbReference type="EMBL" id="PWS36764.1"/>
    </source>
</evidence>
<dbReference type="GO" id="GO:0000976">
    <property type="term" value="F:transcription cis-regulatory region binding"/>
    <property type="evidence" value="ECO:0007669"/>
    <property type="project" value="TreeGrafter"/>
</dbReference>
<keyword evidence="1 2" id="KW-0238">DNA-binding</keyword>
<keyword evidence="6" id="KW-1185">Reference proteome</keyword>
<dbReference type="InterPro" id="IPR023772">
    <property type="entry name" value="DNA-bd_HTH_TetR-type_CS"/>
</dbReference>
<reference evidence="6" key="1">
    <citation type="submission" date="2018-05" db="EMBL/GenBank/DDBJ databases">
        <authorList>
            <person name="Du Z."/>
            <person name="Wang X."/>
        </authorList>
    </citation>
    <scope>NUCLEOTIDE SEQUENCE [LARGE SCALE GENOMIC DNA]</scope>
    <source>
        <strain evidence="6">CQN31</strain>
    </source>
</reference>
<dbReference type="Gene3D" id="1.10.357.10">
    <property type="entry name" value="Tetracycline Repressor, domain 2"/>
    <property type="match status" value="1"/>
</dbReference>
<dbReference type="Proteomes" id="UP000245765">
    <property type="component" value="Unassembled WGS sequence"/>
</dbReference>
<dbReference type="SUPFAM" id="SSF46689">
    <property type="entry name" value="Homeodomain-like"/>
    <property type="match status" value="1"/>
</dbReference>
<gene>
    <name evidence="5" type="ORF">DFH01_16685</name>
</gene>
<feature type="region of interest" description="Disordered" evidence="3">
    <location>
        <begin position="205"/>
        <end position="243"/>
    </location>
</feature>
<accession>A0A317FCB4</accession>
<feature type="compositionally biased region" description="Basic and acidic residues" evidence="3">
    <location>
        <begin position="206"/>
        <end position="222"/>
    </location>
</feature>
<proteinExistence type="predicted"/>